<dbReference type="SMART" id="SM00823">
    <property type="entry name" value="PKS_PP"/>
    <property type="match status" value="4"/>
</dbReference>
<keyword evidence="3" id="KW-0597">Phosphoprotein</keyword>
<dbReference type="Pfam" id="PF00501">
    <property type="entry name" value="AMP-binding"/>
    <property type="match status" value="3"/>
</dbReference>
<evidence type="ECO:0000313" key="9">
    <source>
        <dbReference type="Proteomes" id="UP001596484"/>
    </source>
</evidence>
<feature type="domain" description="Carrier" evidence="7">
    <location>
        <begin position="2178"/>
        <end position="2252"/>
    </location>
</feature>
<dbReference type="InterPro" id="IPR000873">
    <property type="entry name" value="AMP-dep_synth/lig_dom"/>
</dbReference>
<dbReference type="InterPro" id="IPR020845">
    <property type="entry name" value="AMP-binding_CS"/>
</dbReference>
<feature type="domain" description="Carrier" evidence="7">
    <location>
        <begin position="3729"/>
        <end position="3803"/>
    </location>
</feature>
<dbReference type="RefSeq" id="WP_378401699.1">
    <property type="nucleotide sequence ID" value="NZ_JBHTCS010000006.1"/>
</dbReference>
<comment type="cofactor">
    <cofactor evidence="1">
        <name>pantetheine 4'-phosphate</name>
        <dbReference type="ChEBI" id="CHEBI:47942"/>
    </cofactor>
</comment>
<evidence type="ECO:0000313" key="8">
    <source>
        <dbReference type="EMBL" id="MFC7446985.1"/>
    </source>
</evidence>
<dbReference type="NCBIfam" id="TIGR01733">
    <property type="entry name" value="AA-adenyl-dom"/>
    <property type="match status" value="3"/>
</dbReference>
<dbReference type="Gene3D" id="3.30.300.30">
    <property type="match status" value="4"/>
</dbReference>
<evidence type="ECO:0000256" key="5">
    <source>
        <dbReference type="ARBA" id="ARBA00023194"/>
    </source>
</evidence>
<proteinExistence type="predicted"/>
<dbReference type="SUPFAM" id="SSF56801">
    <property type="entry name" value="Acetyl-CoA synthetase-like"/>
    <property type="match status" value="4"/>
</dbReference>
<dbReference type="InterPro" id="IPR010071">
    <property type="entry name" value="AA_adenyl_dom"/>
</dbReference>
<keyword evidence="9" id="KW-1185">Reference proteome</keyword>
<dbReference type="InterPro" id="IPR023213">
    <property type="entry name" value="CAT-like_dom_sf"/>
</dbReference>
<keyword evidence="5" id="KW-0045">Antibiotic biosynthesis</keyword>
<dbReference type="SUPFAM" id="SSF52777">
    <property type="entry name" value="CoA-dependent acyltransferases"/>
    <property type="match status" value="12"/>
</dbReference>
<dbReference type="EMBL" id="JBHTCS010000006">
    <property type="protein sequence ID" value="MFC7446985.1"/>
    <property type="molecule type" value="Genomic_DNA"/>
</dbReference>
<evidence type="ECO:0000256" key="6">
    <source>
        <dbReference type="SAM" id="MobiDB-lite"/>
    </source>
</evidence>
<comment type="caution">
    <text evidence="8">The sequence shown here is derived from an EMBL/GenBank/DDBJ whole genome shotgun (WGS) entry which is preliminary data.</text>
</comment>
<feature type="domain" description="Carrier" evidence="7">
    <location>
        <begin position="49"/>
        <end position="124"/>
    </location>
</feature>
<dbReference type="Pfam" id="PF00668">
    <property type="entry name" value="Condensation"/>
    <property type="match status" value="6"/>
</dbReference>
<feature type="domain" description="Carrier" evidence="7">
    <location>
        <begin position="1114"/>
        <end position="1189"/>
    </location>
</feature>
<dbReference type="PANTHER" id="PTHR45527:SF1">
    <property type="entry name" value="FATTY ACID SYNTHASE"/>
    <property type="match status" value="1"/>
</dbReference>
<dbReference type="Gene3D" id="2.30.38.10">
    <property type="entry name" value="Luciferase, Domain 3"/>
    <property type="match status" value="3"/>
</dbReference>
<dbReference type="PANTHER" id="PTHR45527">
    <property type="entry name" value="NONRIBOSOMAL PEPTIDE SYNTHETASE"/>
    <property type="match status" value="1"/>
</dbReference>
<evidence type="ECO:0000256" key="3">
    <source>
        <dbReference type="ARBA" id="ARBA00022553"/>
    </source>
</evidence>
<dbReference type="Gene3D" id="3.30.559.10">
    <property type="entry name" value="Chloramphenicol acetyltransferase-like domain"/>
    <property type="match status" value="6"/>
</dbReference>
<dbReference type="InterPro" id="IPR020806">
    <property type="entry name" value="PKS_PP-bd"/>
</dbReference>
<dbReference type="Gene3D" id="3.40.50.980">
    <property type="match status" value="6"/>
</dbReference>
<dbReference type="NCBIfam" id="TIGR01720">
    <property type="entry name" value="NRPS-para261"/>
    <property type="match status" value="2"/>
</dbReference>
<feature type="non-terminal residue" evidence="8">
    <location>
        <position position="1"/>
    </location>
</feature>
<dbReference type="InterPro" id="IPR001242">
    <property type="entry name" value="Condensation_dom"/>
</dbReference>
<feature type="region of interest" description="Disordered" evidence="6">
    <location>
        <begin position="28"/>
        <end position="48"/>
    </location>
</feature>
<dbReference type="InterPro" id="IPR036736">
    <property type="entry name" value="ACP-like_sf"/>
</dbReference>
<protein>
    <submittedName>
        <fullName evidence="8">Amino acid adenylation domain-containing protein</fullName>
    </submittedName>
</protein>
<dbReference type="Gene3D" id="1.10.1200.10">
    <property type="entry name" value="ACP-like"/>
    <property type="match status" value="4"/>
</dbReference>
<organism evidence="8 9">
    <name type="scientific">Rhodococcus daqingensis</name>
    <dbReference type="NCBI Taxonomy" id="2479363"/>
    <lineage>
        <taxon>Bacteria</taxon>
        <taxon>Bacillati</taxon>
        <taxon>Actinomycetota</taxon>
        <taxon>Actinomycetes</taxon>
        <taxon>Mycobacteriales</taxon>
        <taxon>Nocardiaceae</taxon>
        <taxon>Rhodococcus</taxon>
    </lineage>
</organism>
<dbReference type="PROSITE" id="PS00012">
    <property type="entry name" value="PHOSPHOPANTETHEINE"/>
    <property type="match status" value="4"/>
</dbReference>
<dbReference type="CDD" id="cd19543">
    <property type="entry name" value="DCL_NRPS"/>
    <property type="match status" value="2"/>
</dbReference>
<dbReference type="CDD" id="cd19540">
    <property type="entry name" value="LCL_NRPS-like"/>
    <property type="match status" value="2"/>
</dbReference>
<evidence type="ECO:0000256" key="1">
    <source>
        <dbReference type="ARBA" id="ARBA00001957"/>
    </source>
</evidence>
<dbReference type="Gene3D" id="3.30.559.30">
    <property type="entry name" value="Nonribosomal peptide synthetase, condensation domain"/>
    <property type="match status" value="6"/>
</dbReference>
<evidence type="ECO:0000259" key="7">
    <source>
        <dbReference type="PROSITE" id="PS50075"/>
    </source>
</evidence>
<dbReference type="InterPro" id="IPR009081">
    <property type="entry name" value="PP-bd_ACP"/>
</dbReference>
<dbReference type="PROSITE" id="PS00455">
    <property type="entry name" value="AMP_BINDING"/>
    <property type="match status" value="3"/>
</dbReference>
<dbReference type="PROSITE" id="PS50075">
    <property type="entry name" value="CARRIER"/>
    <property type="match status" value="4"/>
</dbReference>
<dbReference type="SUPFAM" id="SSF47336">
    <property type="entry name" value="ACP-like"/>
    <property type="match status" value="4"/>
</dbReference>
<dbReference type="NCBIfam" id="NF003417">
    <property type="entry name" value="PRK04813.1"/>
    <property type="match status" value="4"/>
</dbReference>
<dbReference type="InterPro" id="IPR025110">
    <property type="entry name" value="AMP-bd_C"/>
</dbReference>
<dbReference type="Proteomes" id="UP001596484">
    <property type="component" value="Unassembled WGS sequence"/>
</dbReference>
<keyword evidence="2" id="KW-0596">Phosphopantetheine</keyword>
<name>A0ABW2RT21_9NOCA</name>
<dbReference type="InterPro" id="IPR010060">
    <property type="entry name" value="NRPS_synth"/>
</dbReference>
<evidence type="ECO:0000256" key="4">
    <source>
        <dbReference type="ARBA" id="ARBA00022737"/>
    </source>
</evidence>
<reference evidence="9" key="1">
    <citation type="journal article" date="2019" name="Int. J. Syst. Evol. Microbiol.">
        <title>The Global Catalogue of Microorganisms (GCM) 10K type strain sequencing project: providing services to taxonomists for standard genome sequencing and annotation.</title>
        <authorList>
            <consortium name="The Broad Institute Genomics Platform"/>
            <consortium name="The Broad Institute Genome Sequencing Center for Infectious Disease"/>
            <person name="Wu L."/>
            <person name="Ma J."/>
        </authorList>
    </citation>
    <scope>NUCLEOTIDE SEQUENCE [LARGE SCALE GENOMIC DNA]</scope>
    <source>
        <strain evidence="9">ICMP 19430</strain>
    </source>
</reference>
<evidence type="ECO:0000256" key="2">
    <source>
        <dbReference type="ARBA" id="ARBA00022450"/>
    </source>
</evidence>
<keyword evidence="4" id="KW-0677">Repeat</keyword>
<accession>A0ABW2RT21</accession>
<dbReference type="Pfam" id="PF13193">
    <property type="entry name" value="AMP-binding_C"/>
    <property type="match status" value="3"/>
</dbReference>
<dbReference type="InterPro" id="IPR006162">
    <property type="entry name" value="Ppantetheine_attach_site"/>
</dbReference>
<dbReference type="Pfam" id="PF00550">
    <property type="entry name" value="PP-binding"/>
    <property type="match status" value="4"/>
</dbReference>
<gene>
    <name evidence="8" type="ORF">ACFQS9_03675</name>
</gene>
<dbReference type="InterPro" id="IPR045851">
    <property type="entry name" value="AMP-bd_C_sf"/>
</dbReference>
<feature type="non-terminal residue" evidence="8">
    <location>
        <position position="4785"/>
    </location>
</feature>
<dbReference type="CDD" id="cd05930">
    <property type="entry name" value="A_NRPS"/>
    <property type="match status" value="1"/>
</dbReference>
<sequence length="4785" mass="510544">EVAGRTLPDYMVPSAVVVLDEIPLTPSGKLDRKALPDPDFGGSEADHVDPAGATEEAIAAVYGELLGLDRVSAVDSFFTLGGDSLVATKAVARVNAATGAALRLRDLYEAPTVAELAARVDAASASGAHRPALAPRPRTGRIPLSLAQQRMWFLNQFDTESAVYNVPMAIRLSGRVDLDAMRAALADVLGRHESLRTVFPDSVDGPHQVIGDVDDVDIEVDIVAVTEADLAEQMLAFASRGFDVTAEIPWRVRIFELGTAEHVLLISTHHISSDGSSVAPLARDLVTAYVARAAGTAPQWAPLEVQYADFSLWQREVLGDESDPDSVLAQQIGFWRDRLAGLPELLELPTDRVRPASPSYRGESVEFTVGAELHRGLRELARTHDASLFMVVHAAFAVLLERLSGQQDIAIGSPIAGRGERALDDLVGMFVNTLVLRTRIDPEQTFADLLADVRSDDVDAFGHADIPFERLVEALEVPRSTAHQPLFQVALSMANTERATLELPDLEVGELAAPLTVAKFDLQLSLGEDPGTEGAAAGITAVLDYATDLFDRDTAHSFTERLVRILEAVVAEPATPVGDLGVLSAAERDELTTPAPVEVGPVTLAELLTTGVRLHPDDTALVLGEVEWSYRELDERANRLARELIARGAAPDTVVAFALRRSLESVLAIWAIAKSGAAYMPVDPRYPVERIAEMFGDADPIAVLTIGEHLDRLPESVAAVVLDDPETVSAVAARPGGAVTENDLLGPVHVDQIAYVIYTSGSTGKPKGVLVPHRGLSTLATDITRLYEMTRDSRQLHVCAPNFDASVGELIAAYSVGATLVVAPADVFGGEELAELIGMQGVTGMVITPNALATVDPAGLDSLRTVIVGGDVCTPELAARWSPGRTFRNAYGPTEATVIVTATAPLVAGEPVTIGAPMGGVSAFVLDSRMRPVPRGVLGELYLAGPDLARGYHDRFAITADRFVANPYGPAGSRMYRTGDVVRWVTRASEATGDVTAELEYVGRSDFQVKVRGLRVELGEIDNVLGAHDSVEFVATVPHVLPTGTTVLVAYVLPEAGHDLDPAALTAFASERLPAHMVPGTFVRLDAIPLTSNGKLDRKGLPEPVFEQSGEFVAPRNPIEEVVAGIFADVLGVDRVSVGEDFFDIGGNSLVATRVIARVNAALGVRMGVRELFDAPTVAALAVVAASVAGRDGDRPALVARPRPDRVPLSMAQKRIWFLNQFDTSSAAYNIPLGVRLTGDLDVAALRHALGDVLARHESLRTVYPSDGDTPHQVIRSVEDSAIGLELVRTPEPELMGSAIEFARRGFDVSAELPVRATLFEVADRDAPTVRDHVLMVVVHHISADGSSMAPLARDVMQAYVARAQGDAPQWEPLAVQYADFALWQREALGAETDPDSAISKQVAHWRETLDGLPDLLELPSDRPRPAVQSLAGERHEFAVPAELAQQVDRLARASGATPFMVMQAAYAVLLAQLSGAGDIAMGTAVAGRGEEALDPIVGMFVNTLVLRTRIEPGATFAGVLESVREGDLQAFSHADLPFERLVEILDPPRSTAYSPLVQVSFGFENMDSPVFELPGLTVAAMPADLGQAKNDLELAFSHHGEAELRGTFVYATALFDRATVEQMARRYIRILTAVVADPNLVVGDLDLLDAAERERMLVEYNRTQVPVEPTTLVELLDRSVARTPESPAMTFGDVTLSFAEFDSRVNRLARHLISLGVGPEDRVVLAARRSLEMLIGMYAVVKAGGAYVPVDPDQPAERLQMVLSIAEPACVLTTSWDEVSLSVDMPVLEIDRIDLSDLDASPVTDMDRVRPLRRGNPAYVIFTSGSTGVPKGVSVSHAAIVNQLAWYIAEYQLTSTDTVLQKTTIVFDPSVSELLAPYIVGAHLVILRPDGHRDVEYLIEMVQRWNASVMGFVPSMLAAMLSDDSVRLPASLRALMLGGEALSPDLATRTRQAADLRLGNAYGPTEVTVNSVHHWVDGSERTTVPIGLPVWNTQAYVLDERLHPVAPGVRGELYLAGDQVARGYHDRSGLTAERFVANAFGAAGSVMYRTGDLARWGSDGRLEYLGRTDFQVKIRGQRIELGEIESALLAQPGVGQAVVLAADTERGQRLVGYLVAAAGAALDIAAVTAEVARAVPAYMVPDVLVVLDTMPVTGNGKLDRRALPAPDFGGAEGAYVAPRTPAEDALAGVFAEVLGVDRVSVEESFFALGGDSIMSIQLVTRAKAAGLWLTARQVFEHRTVAALATVAEDNGARTRVLEELPGGGVGHLPATPIMRAAAERGGLLHRFSQSSYVTLPPGIDRATVESTIDAVVGHHDALRLRWHRDGTSITVAEPAAVAAADILRRIEFDARPGSAAFAALVRREFEAAADRLDPVAGVVAQFVWFAPADPAANGRLLMVVHHLAVDGVSWRILLPDFASAWGQIHSGAQPELAPTGTSLRRWAHGLAEVAAGRRGELAHWRDAVAGDDPVLGSRTVDPELDVVETTRTVRVEASAETTEALLTAVPETFRGAVNDGLLAALALAVARWRADRGVRSSTTLVGLEGHGREEETVPGADLSRTVGWFTSLFPVRLDVADIDVVAAFEGGASTVALVKSVKEQLRRVPDKGIGYGLLRHLDPEGSAALADGNAPQIGFNYLGRAGSVEITDEMRAVGWVPAGDDVELGSALDPRMPVTALDINAVVQHVDGRERLTAAWAFPTGVLSEAEVDELARLWVAALDAVARAVDAPGAEGQTPSDLPLVSLTQGQIDGYRERFPALRDIWSLSPLQYGMYFHASLAEGVAVDVYTAQMVMGLSGDVDAERMRRAGQALIDRHETFRTAFVTDDTGVAVQVLLDRAELPFRVLDLSQLDPAEQNAERARLAAEDQERAFDLSAPPLMRFLLLRLAPQRHELIVLTHHMVTDGWSTPLIIKELLFLYLTSGDAGALPPSRSYRDYLGWLGDREPAASRRVWADTLAGVEGATLLVSGDRGRTQTSTTGRHELDLSAESTTRATALARELGVTPNTFVQVAWSIVLAGLTGREDVVFGATVSGRPPEIDGIESMIGLFINTLPVRVTLRPAETVTGLLGRIQREQTDLLDHHHVGLADIQRQAGDAAMFDTLVVFESYPVDMAGATSETDIAGMRVAGVSGVDAAHYPVTLTVSLGETLQLKFMHVTELVDERQIAVLADRFVRVLEQLVADPSATVAALAVTSAQERAELAPVAGLPSVPQTTLPELLTAASANRSRVALVHGGDGTELTYGELDDRSNALARLLIDRGAGPETFVAYALPRSIAAQVVVWAIAKTGATFVPLDIAYPADRIEHMVTDSGALVGITDRAHVDALPGGVDWLLLDDPAFGAELAGYPAAPVTDADRRAPLRTEHGAYMVYTSGSTGKPKGVLVTHTGLADFARQQREHYSITASSRTLHFASPSFDGAVLELLLAVGAGATMVIVPTGIVGGQELADQLRRHRVTHGFVTTAALGTVDPTGLDEFTNVAVGGEAVSAELIAKWAPGRNLFDVYGPTETSMVITMSPPTVPGERITIGGPIRGAGALVLDAALRPVPVGVPGELYLAGPALARGYHNRVDLTADRFVANPHGEPGARMYRTGDVVRWVDGHGPASGNAGGFEIEYVGRSDFQLKIRGFRIELGEIDGVLSAHPAVDTAVTLGRTGPSGATLLVAYVVPAPGRSVDAAELTAHVGQSLPTHMVPAAVVVLDAIPLTVNGKVDRRALPDPDFGSAAEDHVAPTTETERVLAELFAEVLGVERVGVTDSFFELGGDSIVSIQLVARAKAAGLRLRTRDVFEHRTVAALAQVVAPIGDGAVETLAELPGGGVGDMPLTPIMRWMTERPGGHDRLLMPAYLALPAGIDRAGLVATLSAVVQRHDMLRAAIPAVDGEPILRVAPAVDVDGQLTRVEFGPDALPGTAGFDALAGPALESAAAQLNLTTGDVARYVWFDPAPGTEAVGRLLLVVHHLVVDGVSWRLLVGDLFAAWQAIAAGDMPEPAPVGTSMRRWAHALAEEAVRPAREAELDHWTAVVEAEDPLLTERPLDPSRDLFADVAEVSVELTPETTDALLTAVPAAVRGGVDDGLLTVLALAVVAWRERRGVAGSSALIKLEGHGREEDVVPGADLSRTVGWFTSMYPVRLDLDGIDAEAALAGGAAVGDALKSVKEQLRAVPDKGIGYGLLRYLNPRTAPALAGHPLPQIGFNYLGRMGGGEEQASGTPVGWLPAPAGELSVSAAPDRDLPAAAAIDINAEVSGDRLTARFAFPQGLLTRDEVDEFAQLWARAARAVVAWAVPAEGPRRQVFTPSDLPLVRIGQAEIDRLERRYPALEDVWSLTPLQEGMVFHATLAEGSTSLDVYTSQVVVNLGGVVDADRMRVAAQALVDRHPNLRAGFVHDEDGNPLQVVVGSAEVAFRSIDATGLPDAEAAERLRHVRADDRNARFDLAAPPLVRLSLVQTAADRYDLVLTTHHLLVDGWSMPLIFRDLVALYATRGDASAFPPARSYREFLAWLGAQDAQASLESWTRSLAGTEDPTLLAPEDRGREQSSMPEVLTLDLDGRRTGALESLARELGVTLNTVVQAAWGLVLSRLVGRDDVVFGATVSGRPAALPGVESMVGMFINTLPVRVRLDRGETLRELLSRVQLEQSELLEHHHVGLPAIQQRAGAGAVFDTITVFESYPVDATAAGGDGDIDGMRLLGVEGADANTFPLSLYIEQGEGLAIQAKYLPDVFGREQMRSVIDRIDRVLARLVDAPESTVAQLEVLSGAELARLDELNATEHEIPSATLADLFDAQVA</sequence>